<evidence type="ECO:0000313" key="2">
    <source>
        <dbReference type="Proteomes" id="UP001165121"/>
    </source>
</evidence>
<dbReference type="AlphaFoldDB" id="A0A9W6Y4K5"/>
<gene>
    <name evidence="1" type="ORF">Pfra01_002129800</name>
</gene>
<evidence type="ECO:0000313" key="1">
    <source>
        <dbReference type="EMBL" id="GMF52163.1"/>
    </source>
</evidence>
<dbReference type="OrthoDB" id="125973at2759"/>
<sequence length="208" mass="23699">MIGAIKYLYKYVYKGSDRAALTIEAVRDPSEPRSGPKEILRFLNARYISPAEAAMRLLTYKIQGKTHAVTTLTVHLEGGQMVVFQPNDDPDRVLGRAGSTMLTSFFELCASPESENEIAKTMLYQEIPKVFSWDAKAKVWVRRKMYQAAIGRLIHVSPMDRERFYMRLLLCYRKGPTSFENLRTVEGVVHPTFQAAAMHSGFLENDQE</sequence>
<reference evidence="1" key="1">
    <citation type="submission" date="2023-04" db="EMBL/GenBank/DDBJ databases">
        <title>Phytophthora fragariaefolia NBRC 109709.</title>
        <authorList>
            <person name="Ichikawa N."/>
            <person name="Sato H."/>
            <person name="Tonouchi N."/>
        </authorList>
    </citation>
    <scope>NUCLEOTIDE SEQUENCE</scope>
    <source>
        <strain evidence="1">NBRC 109709</strain>
    </source>
</reference>
<dbReference type="Proteomes" id="UP001165121">
    <property type="component" value="Unassembled WGS sequence"/>
</dbReference>
<comment type="caution">
    <text evidence="1">The sequence shown here is derived from an EMBL/GenBank/DDBJ whole genome shotgun (WGS) entry which is preliminary data.</text>
</comment>
<dbReference type="EMBL" id="BSXT01003038">
    <property type="protein sequence ID" value="GMF52163.1"/>
    <property type="molecule type" value="Genomic_DNA"/>
</dbReference>
<protein>
    <submittedName>
        <fullName evidence="1">Unnamed protein product</fullName>
    </submittedName>
</protein>
<accession>A0A9W6Y4K5</accession>
<dbReference type="PANTHER" id="PTHR10492:SF94">
    <property type="entry name" value="ATP-DEPENDENT DNA HELICASE"/>
    <property type="match status" value="1"/>
</dbReference>
<keyword evidence="2" id="KW-1185">Reference proteome</keyword>
<name>A0A9W6Y4K5_9STRA</name>
<dbReference type="PANTHER" id="PTHR10492">
    <property type="match status" value="1"/>
</dbReference>
<organism evidence="1 2">
    <name type="scientific">Phytophthora fragariaefolia</name>
    <dbReference type="NCBI Taxonomy" id="1490495"/>
    <lineage>
        <taxon>Eukaryota</taxon>
        <taxon>Sar</taxon>
        <taxon>Stramenopiles</taxon>
        <taxon>Oomycota</taxon>
        <taxon>Peronosporomycetes</taxon>
        <taxon>Peronosporales</taxon>
        <taxon>Peronosporaceae</taxon>
        <taxon>Phytophthora</taxon>
    </lineage>
</organism>
<proteinExistence type="predicted"/>